<protein>
    <recommendedName>
        <fullName evidence="1">THIF-type NAD/FAD binding fold domain-containing protein</fullName>
    </recommendedName>
</protein>
<dbReference type="RefSeq" id="WP_077267667.1">
    <property type="nucleotide sequence ID" value="NZ_CAUFSP010000009.1"/>
</dbReference>
<dbReference type="GO" id="GO:0008641">
    <property type="term" value="F:ubiquitin-like modifier activating enzyme activity"/>
    <property type="evidence" value="ECO:0007669"/>
    <property type="project" value="InterPro"/>
</dbReference>
<feature type="domain" description="THIF-type NAD/FAD binding fold" evidence="1">
    <location>
        <begin position="337"/>
        <end position="444"/>
    </location>
</feature>
<evidence type="ECO:0000259" key="1">
    <source>
        <dbReference type="Pfam" id="PF00899"/>
    </source>
</evidence>
<gene>
    <name evidence="2" type="ORF">CJD50_15605</name>
</gene>
<dbReference type="OrthoDB" id="891532at2"/>
<evidence type="ECO:0000313" key="2">
    <source>
        <dbReference type="EMBL" id="PAV95346.1"/>
    </source>
</evidence>
<dbReference type="AlphaFoldDB" id="A0A2A2MAR3"/>
<keyword evidence="3" id="KW-1185">Reference proteome</keyword>
<dbReference type="EMBL" id="NQMS01000007">
    <property type="protein sequence ID" value="PAV95346.1"/>
    <property type="molecule type" value="Genomic_DNA"/>
</dbReference>
<name>A0A2A2MAR3_9GAMM</name>
<dbReference type="GO" id="GO:0061503">
    <property type="term" value="F:tRNA threonylcarbamoyladenosine dehydratase"/>
    <property type="evidence" value="ECO:0007669"/>
    <property type="project" value="TreeGrafter"/>
</dbReference>
<comment type="caution">
    <text evidence="2">The sequence shown here is derived from an EMBL/GenBank/DDBJ whole genome shotgun (WGS) entry which is preliminary data.</text>
</comment>
<dbReference type="GO" id="GO:0061504">
    <property type="term" value="P:cyclic threonylcarbamoyladenosine biosynthetic process"/>
    <property type="evidence" value="ECO:0007669"/>
    <property type="project" value="TreeGrafter"/>
</dbReference>
<dbReference type="Pfam" id="PF00899">
    <property type="entry name" value="ThiF"/>
    <property type="match status" value="1"/>
</dbReference>
<dbReference type="SUPFAM" id="SSF69572">
    <property type="entry name" value="Activating enzymes of the ubiquitin-like proteins"/>
    <property type="match status" value="1"/>
</dbReference>
<reference evidence="2 3" key="1">
    <citation type="submission" date="2017-08" db="EMBL/GenBank/DDBJ databases">
        <title>Draft Genome Sequence of Hafnia alvei CITHA-6 Isolated from Raw Bovine Milk.</title>
        <authorList>
            <person name="Culligan E.P."/>
            <person name="Mcsweeney A."/>
            <person name="O'Doherty C."/>
            <person name="Gleeson E."/>
            <person name="O'Riordan D."/>
            <person name="Sleator R.D."/>
        </authorList>
    </citation>
    <scope>NUCLEOTIDE SEQUENCE [LARGE SCALE GENOMIC DNA]</scope>
    <source>
        <strain evidence="2 3">CITHA-6</strain>
    </source>
</reference>
<dbReference type="PANTHER" id="PTHR43267:SF1">
    <property type="entry name" value="TRNA THREONYLCARBAMOYLADENOSINE DEHYDRATASE"/>
    <property type="match status" value="1"/>
</dbReference>
<organism evidence="2 3">
    <name type="scientific">Hafnia paralvei</name>
    <dbReference type="NCBI Taxonomy" id="546367"/>
    <lineage>
        <taxon>Bacteria</taxon>
        <taxon>Pseudomonadati</taxon>
        <taxon>Pseudomonadota</taxon>
        <taxon>Gammaproteobacteria</taxon>
        <taxon>Enterobacterales</taxon>
        <taxon>Hafniaceae</taxon>
        <taxon>Hafnia</taxon>
    </lineage>
</organism>
<proteinExistence type="predicted"/>
<dbReference type="InterPro" id="IPR045886">
    <property type="entry name" value="ThiF/MoeB/HesA"/>
</dbReference>
<dbReference type="Proteomes" id="UP000218796">
    <property type="component" value="Unassembled WGS sequence"/>
</dbReference>
<evidence type="ECO:0000313" key="3">
    <source>
        <dbReference type="Proteomes" id="UP000218796"/>
    </source>
</evidence>
<dbReference type="InterPro" id="IPR000594">
    <property type="entry name" value="ThiF_NAD_FAD-bd"/>
</dbReference>
<sequence length="592" mass="64846">MVNIPDDAVAQGIATLEALLNTGNAAGLLQHTKARSDETVAYRFPLPTDYLGIERTLHIGFPKGFPSAGLNLYVDPSPWLVWPHATKAGLCLHGFKEEPVTGSPDTVVRDSINRLKKILSLSIQGANADKRNLEFQNEITSYWIRQHGRSVRNVLLIGRPEYASELFALSDSRYIVPSGYESVWLSSDIKALGSHARRIMGRQVTIRSPHAGGFFVKLKSFPGLVFPAPAELLSWILPHVSEADATKLSTWFSTSSSLISRWLILELPGKAGAPLYTLNVFAKVDTRRRSPFFGSRSARRKPLAITGQHPAIIYSSRLNVIDRTDFYARDLSGSIRGLEAAHVVFIGVGSLGGAVASQLARSGLKHLTLIDPDTFESANMGRHVLGMDDLGKFKVDALKTRLMQDHPTSEVKAFNTYVQFALEDKPDLLQTADLVIITTADWESEASLWKLKAKGQSWAFIQGWSEPHTLVGHALASPRGDYDGRHLFSDNGDFSHKYTEWPEGGVVPLPACGESFIPGNAAGMNTIATMITQASIQYLNGIKKESLWLTSINRPADAQVQGGTYIGPDLPTGTIQTVLERAWPESTHEGGK</sequence>
<accession>A0A2A2MAR3</accession>
<dbReference type="PANTHER" id="PTHR43267">
    <property type="entry name" value="TRNA THREONYLCARBAMOYLADENOSINE DEHYDRATASE"/>
    <property type="match status" value="1"/>
</dbReference>
<dbReference type="CDD" id="cd01483">
    <property type="entry name" value="E1_enzyme_family"/>
    <property type="match status" value="1"/>
</dbReference>
<dbReference type="InterPro" id="IPR035985">
    <property type="entry name" value="Ubiquitin-activating_enz"/>
</dbReference>
<dbReference type="Gene3D" id="3.40.50.720">
    <property type="entry name" value="NAD(P)-binding Rossmann-like Domain"/>
    <property type="match status" value="1"/>
</dbReference>